<dbReference type="EMBL" id="MU404350">
    <property type="protein sequence ID" value="KAI1618158.1"/>
    <property type="molecule type" value="Genomic_DNA"/>
</dbReference>
<evidence type="ECO:0000313" key="2">
    <source>
        <dbReference type="EMBL" id="KAI1618158.1"/>
    </source>
</evidence>
<gene>
    <name evidence="2" type="ORF">EDD36DRAFT_23213</name>
</gene>
<dbReference type="PANTHER" id="PTHR37848">
    <property type="entry name" value="EXPRESSED PROTEIN"/>
    <property type="match status" value="1"/>
</dbReference>
<proteinExistence type="predicted"/>
<protein>
    <submittedName>
        <fullName evidence="2">Uncharacterized protein</fullName>
    </submittedName>
</protein>
<name>A0AAN6IHZ5_9EURO</name>
<sequence length="340" mass="38036">MPSEKSSQRAASSQPAEPAPQDLPPSYENVVPAISTPSNIPPSIRIPSQNPLDAIYRLGLVALAKYGVSQGKWSKDLASITTTKPELSETEYELVRFIHEQAALPPKPLMLIHGEHSRGGENVIDFEILINLTSLLDITGTSAQSRTHVKPFDDSSSPRSSRNSNRTPLEQWIKKFCEEKVENKSFTLHRQVTNLPGQILEGMVRTLVASTKYRGKLTVSFPVQYTDVIVSRQGGNWFTNMLRLSPTKKYEVVEAVWDVAASSGAERSSASANANDHSARERNGRAGLIAQEWWREWQYAIYNGVLTGRKGWVTVEDWMEAKMGVRVTERNRDWGVDWEG</sequence>
<evidence type="ECO:0000313" key="3">
    <source>
        <dbReference type="Proteomes" id="UP001203852"/>
    </source>
</evidence>
<feature type="region of interest" description="Disordered" evidence="1">
    <location>
        <begin position="1"/>
        <end position="34"/>
    </location>
</feature>
<dbReference type="AlphaFoldDB" id="A0AAN6IHZ5"/>
<reference evidence="2" key="1">
    <citation type="journal article" date="2022" name="bioRxiv">
        <title>Deciphering the potential niche of two novel black yeast fungi from a biological soil crust based on their genomes, phenotypes, and melanin regulation.</title>
        <authorList>
            <consortium name="DOE Joint Genome Institute"/>
            <person name="Carr E.C."/>
            <person name="Barton Q."/>
            <person name="Grambo S."/>
            <person name="Sullivan M."/>
            <person name="Renfro C.M."/>
            <person name="Kuo A."/>
            <person name="Pangilinan J."/>
            <person name="Lipzen A."/>
            <person name="Keymanesh K."/>
            <person name="Savage E."/>
            <person name="Barry K."/>
            <person name="Grigoriev I.V."/>
            <person name="Riekhof W.R."/>
            <person name="Harris S.S."/>
        </authorList>
    </citation>
    <scope>NUCLEOTIDE SEQUENCE</scope>
    <source>
        <strain evidence="2">JF 03-4F</strain>
    </source>
</reference>
<dbReference type="PANTHER" id="PTHR37848:SF1">
    <property type="entry name" value="SUN DOMAIN-CONTAINING PROTEIN"/>
    <property type="match status" value="1"/>
</dbReference>
<evidence type="ECO:0000256" key="1">
    <source>
        <dbReference type="SAM" id="MobiDB-lite"/>
    </source>
</evidence>
<keyword evidence="3" id="KW-1185">Reference proteome</keyword>
<dbReference type="Proteomes" id="UP001203852">
    <property type="component" value="Unassembled WGS sequence"/>
</dbReference>
<accession>A0AAN6IHZ5</accession>
<feature type="region of interest" description="Disordered" evidence="1">
    <location>
        <begin position="146"/>
        <end position="166"/>
    </location>
</feature>
<feature type="compositionally biased region" description="Low complexity" evidence="1">
    <location>
        <begin position="155"/>
        <end position="166"/>
    </location>
</feature>
<organism evidence="2 3">
    <name type="scientific">Exophiala viscosa</name>
    <dbReference type="NCBI Taxonomy" id="2486360"/>
    <lineage>
        <taxon>Eukaryota</taxon>
        <taxon>Fungi</taxon>
        <taxon>Dikarya</taxon>
        <taxon>Ascomycota</taxon>
        <taxon>Pezizomycotina</taxon>
        <taxon>Eurotiomycetes</taxon>
        <taxon>Chaetothyriomycetidae</taxon>
        <taxon>Chaetothyriales</taxon>
        <taxon>Herpotrichiellaceae</taxon>
        <taxon>Exophiala</taxon>
    </lineage>
</organism>
<comment type="caution">
    <text evidence="2">The sequence shown here is derived from an EMBL/GenBank/DDBJ whole genome shotgun (WGS) entry which is preliminary data.</text>
</comment>